<geneLocation type="plasmid" evidence="9">
    <name>pSM145A_Rh01</name>
</geneLocation>
<keyword evidence="5" id="KW-0547">Nucleotide-binding</keyword>
<dbReference type="InterPro" id="IPR050107">
    <property type="entry name" value="ABC_carbohydrate_import_ATPase"/>
</dbReference>
<evidence type="ECO:0000256" key="1">
    <source>
        <dbReference type="ARBA" id="ARBA00005417"/>
    </source>
</evidence>
<evidence type="ECO:0000256" key="6">
    <source>
        <dbReference type="ARBA" id="ARBA00022840"/>
    </source>
</evidence>
<reference evidence="9 10" key="1">
    <citation type="submission" date="2019-02" db="EMBL/GenBank/DDBJ databases">
        <title>The genomic architecture of introgression among sibling species of bacteria.</title>
        <authorList>
            <person name="Cavassim M.I.A."/>
            <person name="Moeskjaer S."/>
            <person name="Moslemi C."/>
            <person name="Fields B."/>
            <person name="Bachmann A."/>
            <person name="Vilhjalmsson B."/>
            <person name="Schierup M.H."/>
            <person name="Young J.P.W."/>
            <person name="Andersen S.U."/>
        </authorList>
    </citation>
    <scope>NUCLEOTIDE SEQUENCE [LARGE SCALE GENOMIC DNA]</scope>
    <source>
        <strain evidence="9 10">SM145A</strain>
        <plasmid evidence="9">pSM145A_Rh01</plasmid>
    </source>
</reference>
<dbReference type="Pfam" id="PF00005">
    <property type="entry name" value="ABC_tran"/>
    <property type="match status" value="2"/>
</dbReference>
<comment type="similarity">
    <text evidence="1">Belongs to the ABC transporter superfamily.</text>
</comment>
<dbReference type="EMBL" id="SIPC01000002">
    <property type="protein sequence ID" value="TAX69592.1"/>
    <property type="molecule type" value="Genomic_DNA"/>
</dbReference>
<keyword evidence="3" id="KW-0762">Sugar transport</keyword>
<protein>
    <submittedName>
        <fullName evidence="9">ABC transporter ATP-binding protein</fullName>
    </submittedName>
</protein>
<feature type="domain" description="ABC transporter" evidence="8">
    <location>
        <begin position="276"/>
        <end position="519"/>
    </location>
</feature>
<keyword evidence="6 9" id="KW-0067">ATP-binding</keyword>
<name>A0A4Q8XU23_RHILE</name>
<dbReference type="PANTHER" id="PTHR43790:SF9">
    <property type="entry name" value="GALACTOFURANOSE TRANSPORTER ATP-BINDING PROTEIN YTFR"/>
    <property type="match status" value="1"/>
</dbReference>
<evidence type="ECO:0000259" key="8">
    <source>
        <dbReference type="PROSITE" id="PS50893"/>
    </source>
</evidence>
<evidence type="ECO:0000256" key="4">
    <source>
        <dbReference type="ARBA" id="ARBA00022737"/>
    </source>
</evidence>
<dbReference type="PANTHER" id="PTHR43790">
    <property type="entry name" value="CARBOHYDRATE TRANSPORT ATP-BINDING PROTEIN MG119-RELATED"/>
    <property type="match status" value="1"/>
</dbReference>
<evidence type="ECO:0000256" key="2">
    <source>
        <dbReference type="ARBA" id="ARBA00022448"/>
    </source>
</evidence>
<feature type="domain" description="ABC transporter" evidence="8">
    <location>
        <begin position="15"/>
        <end position="247"/>
    </location>
</feature>
<dbReference type="Proteomes" id="UP000293652">
    <property type="component" value="Unassembled WGS sequence"/>
</dbReference>
<dbReference type="CDD" id="cd03215">
    <property type="entry name" value="ABC_Carb_Monos_II"/>
    <property type="match status" value="1"/>
</dbReference>
<dbReference type="InterPro" id="IPR017871">
    <property type="entry name" value="ABC_transporter-like_CS"/>
</dbReference>
<dbReference type="PROSITE" id="PS50893">
    <property type="entry name" value="ABC_TRANSPORTER_2"/>
    <property type="match status" value="2"/>
</dbReference>
<accession>A0A4Q8XU23</accession>
<sequence length="520" mass="55702">MRSERSIGAKAAPLLSLKGIGKLFGAFEALAGIDIDFHPFEVHCLLGENGAGKSTLCNLIFGINRPSAGQMILEGRPYLPSKPRDALTSGIAMVHQHFSLVNELSVIDNLLLGRGFGRLDRKGESERLEAMSRRFGLEISPAAIVGDLSVGQRQRVEIVKCLMNSPRVLVLDEPTAVLLPDEISALLGICRQVAESGCAVVMVTHKLAEIERVADRVTVLHRGRIAARSDQPASEISRLVGAMIHRPDIDPDAVIGARAVASRKPETPVRPTREAMQIDGITVVDRLGVKRLDDITLTVGCGEVVGIAGVEGNGQSELGAVLAGLLRPSEGRWFAGNRELTKATPRQITGAGVGIVPEDRHAVGAISRMTLADNMFLNRMHQFSRFRMIDRRAQRKAAEQAMARFDVRAAGPLVPFGSLSGGNQQKAVLGRELTTQNLNFLLAAQPTRGLDVGAIEAVYGLVRDAADAGVGVLLISSELDELISVADRILVFYRGRIVGEHVARPENGHAIGALMSGQAA</sequence>
<proteinExistence type="inferred from homology"/>
<dbReference type="PROSITE" id="PS00211">
    <property type="entry name" value="ABC_TRANSPORTER_1"/>
    <property type="match status" value="2"/>
</dbReference>
<gene>
    <name evidence="9" type="ORF">ELI03_26435</name>
</gene>
<dbReference type="CDD" id="cd03216">
    <property type="entry name" value="ABC_Carb_Monos_I"/>
    <property type="match status" value="1"/>
</dbReference>
<dbReference type="GO" id="GO:0016887">
    <property type="term" value="F:ATP hydrolysis activity"/>
    <property type="evidence" value="ECO:0007669"/>
    <property type="project" value="InterPro"/>
</dbReference>
<keyword evidence="9" id="KW-0614">Plasmid</keyword>
<evidence type="ECO:0000256" key="5">
    <source>
        <dbReference type="ARBA" id="ARBA00022741"/>
    </source>
</evidence>
<dbReference type="RefSeq" id="WP_130684680.1">
    <property type="nucleotide sequence ID" value="NZ_SIOH01000002.1"/>
</dbReference>
<evidence type="ECO:0000313" key="10">
    <source>
        <dbReference type="Proteomes" id="UP000293652"/>
    </source>
</evidence>
<dbReference type="InterPro" id="IPR027417">
    <property type="entry name" value="P-loop_NTPase"/>
</dbReference>
<dbReference type="InterPro" id="IPR003593">
    <property type="entry name" value="AAA+_ATPase"/>
</dbReference>
<evidence type="ECO:0000256" key="7">
    <source>
        <dbReference type="ARBA" id="ARBA00023136"/>
    </source>
</evidence>
<dbReference type="GO" id="GO:0005524">
    <property type="term" value="F:ATP binding"/>
    <property type="evidence" value="ECO:0007669"/>
    <property type="project" value="UniProtKB-KW"/>
</dbReference>
<keyword evidence="4" id="KW-0677">Repeat</keyword>
<dbReference type="SUPFAM" id="SSF52540">
    <property type="entry name" value="P-loop containing nucleoside triphosphate hydrolases"/>
    <property type="match status" value="2"/>
</dbReference>
<keyword evidence="7" id="KW-0472">Membrane</keyword>
<dbReference type="AlphaFoldDB" id="A0A4Q8XU23"/>
<dbReference type="InterPro" id="IPR003439">
    <property type="entry name" value="ABC_transporter-like_ATP-bd"/>
</dbReference>
<evidence type="ECO:0000256" key="3">
    <source>
        <dbReference type="ARBA" id="ARBA00022597"/>
    </source>
</evidence>
<dbReference type="Gene3D" id="3.40.50.300">
    <property type="entry name" value="P-loop containing nucleotide triphosphate hydrolases"/>
    <property type="match status" value="2"/>
</dbReference>
<comment type="caution">
    <text evidence="9">The sequence shown here is derived from an EMBL/GenBank/DDBJ whole genome shotgun (WGS) entry which is preliminary data.</text>
</comment>
<evidence type="ECO:0000313" key="9">
    <source>
        <dbReference type="EMBL" id="TAX69592.1"/>
    </source>
</evidence>
<keyword evidence="2" id="KW-0813">Transport</keyword>
<organism evidence="9 10">
    <name type="scientific">Rhizobium leguminosarum</name>
    <dbReference type="NCBI Taxonomy" id="384"/>
    <lineage>
        <taxon>Bacteria</taxon>
        <taxon>Pseudomonadati</taxon>
        <taxon>Pseudomonadota</taxon>
        <taxon>Alphaproteobacteria</taxon>
        <taxon>Hyphomicrobiales</taxon>
        <taxon>Rhizobiaceae</taxon>
        <taxon>Rhizobium/Agrobacterium group</taxon>
        <taxon>Rhizobium</taxon>
    </lineage>
</organism>
<dbReference type="SMART" id="SM00382">
    <property type="entry name" value="AAA"/>
    <property type="match status" value="1"/>
</dbReference>